<dbReference type="GO" id="GO:0006508">
    <property type="term" value="P:proteolysis"/>
    <property type="evidence" value="ECO:0007669"/>
    <property type="project" value="InterPro"/>
</dbReference>
<dbReference type="PRINTS" id="PR00705">
    <property type="entry name" value="PAPAIN"/>
</dbReference>
<protein>
    <submittedName>
        <fullName evidence="8">Uncharacterized protein</fullName>
    </submittedName>
</protein>
<name>A0A7S2XL86_9STRA</name>
<feature type="signal peptide" evidence="5">
    <location>
        <begin position="1"/>
        <end position="21"/>
    </location>
</feature>
<evidence type="ECO:0000259" key="6">
    <source>
        <dbReference type="SMART" id="SM00645"/>
    </source>
</evidence>
<feature type="chain" id="PRO_5031562545" evidence="5">
    <location>
        <begin position="22"/>
        <end position="389"/>
    </location>
</feature>
<organism evidence="8">
    <name type="scientific">Attheya septentrionalis</name>
    <dbReference type="NCBI Taxonomy" id="420275"/>
    <lineage>
        <taxon>Eukaryota</taxon>
        <taxon>Sar</taxon>
        <taxon>Stramenopiles</taxon>
        <taxon>Ochrophyta</taxon>
        <taxon>Bacillariophyta</taxon>
        <taxon>Coscinodiscophyceae</taxon>
        <taxon>Chaetocerotophycidae</taxon>
        <taxon>Chaetocerotales</taxon>
        <taxon>Attheyaceae</taxon>
        <taxon>Attheya</taxon>
    </lineage>
</organism>
<evidence type="ECO:0000256" key="5">
    <source>
        <dbReference type="SAM" id="SignalP"/>
    </source>
</evidence>
<dbReference type="SUPFAM" id="SSF54001">
    <property type="entry name" value="Cysteine proteinases"/>
    <property type="match status" value="1"/>
</dbReference>
<gene>
    <name evidence="8" type="ORF">ASEP1449_LOCUS840</name>
</gene>
<evidence type="ECO:0000256" key="2">
    <source>
        <dbReference type="ARBA" id="ARBA00023145"/>
    </source>
</evidence>
<reference evidence="8" key="1">
    <citation type="submission" date="2021-01" db="EMBL/GenBank/DDBJ databases">
        <authorList>
            <person name="Corre E."/>
            <person name="Pelletier E."/>
            <person name="Niang G."/>
            <person name="Scheremetjew M."/>
            <person name="Finn R."/>
            <person name="Kale V."/>
            <person name="Holt S."/>
            <person name="Cochrane G."/>
            <person name="Meng A."/>
            <person name="Brown T."/>
            <person name="Cohen L."/>
        </authorList>
    </citation>
    <scope>NUCLEOTIDE SEQUENCE</scope>
    <source>
        <strain evidence="8">CCMP2084</strain>
    </source>
</reference>
<keyword evidence="2" id="KW-0865">Zymogen</keyword>
<feature type="domain" description="Peptidase C1A papain C-terminal" evidence="6">
    <location>
        <begin position="166"/>
        <end position="385"/>
    </location>
</feature>
<dbReference type="InterPro" id="IPR025661">
    <property type="entry name" value="Pept_asp_AS"/>
</dbReference>
<evidence type="ECO:0000256" key="4">
    <source>
        <dbReference type="SAM" id="MobiDB-lite"/>
    </source>
</evidence>
<keyword evidence="3" id="KW-1015">Disulfide bond</keyword>
<feature type="domain" description="Cathepsin propeptide inhibitor" evidence="7">
    <location>
        <begin position="40"/>
        <end position="98"/>
    </location>
</feature>
<dbReference type="InterPro" id="IPR013128">
    <property type="entry name" value="Peptidase_C1A"/>
</dbReference>
<sequence length="389" mass="42939">MKLYGLILLCVLSLSAKQTFALDPNTEIAPGVSYGVSNMFHTWMSEFGKIYPSVEEEFKRTRIWKQNHDLIETHNTKDPSPSYTLGHNQFSDMTLDEFHQMFGLGIYKKEVASSESKLRGKNSPDADGTLAAKEARRRALQEDDDCDGDTDDNTDDNTADDDATDIPKMVNWVDKGAVTNVKNQGMCGSCWAFSAIGAIESARFLATGDLTNLSEQELLDCDSTDAGCQGGLMDNAFLFDERDGGLCSDEEYPYVMHKHWIFGCSRYKAKCTDVPNSEVGSFEDIRNTTKALMKAIVKQPIAIAIEADTTSFQFYKSGVYVDECGEDIDHGVLAAGYGTEDGVDYWLVKNSWGESWGNEGYIKIGRDSENDLGSCGILSAASRPIMKVS</sequence>
<dbReference type="SMART" id="SM00645">
    <property type="entry name" value="Pept_C1"/>
    <property type="match status" value="1"/>
</dbReference>
<dbReference type="InterPro" id="IPR039417">
    <property type="entry name" value="Peptidase_C1A_papain-like"/>
</dbReference>
<dbReference type="AlphaFoldDB" id="A0A7S2XL86"/>
<feature type="region of interest" description="Disordered" evidence="4">
    <location>
        <begin position="115"/>
        <end position="165"/>
    </location>
</feature>
<dbReference type="CDD" id="cd02248">
    <property type="entry name" value="Peptidase_C1A"/>
    <property type="match status" value="1"/>
</dbReference>
<dbReference type="InterPro" id="IPR000169">
    <property type="entry name" value="Pept_cys_AS"/>
</dbReference>
<dbReference type="InterPro" id="IPR025660">
    <property type="entry name" value="Pept_his_AS"/>
</dbReference>
<keyword evidence="5" id="KW-0732">Signal</keyword>
<feature type="compositionally biased region" description="Basic and acidic residues" evidence="4">
    <location>
        <begin position="115"/>
        <end position="124"/>
    </location>
</feature>
<evidence type="ECO:0000256" key="3">
    <source>
        <dbReference type="ARBA" id="ARBA00023157"/>
    </source>
</evidence>
<proteinExistence type="inferred from homology"/>
<evidence type="ECO:0000256" key="1">
    <source>
        <dbReference type="ARBA" id="ARBA00008455"/>
    </source>
</evidence>
<dbReference type="Pfam" id="PF08246">
    <property type="entry name" value="Inhibitor_I29"/>
    <property type="match status" value="1"/>
</dbReference>
<dbReference type="InterPro" id="IPR000668">
    <property type="entry name" value="Peptidase_C1A_C"/>
</dbReference>
<comment type="similarity">
    <text evidence="1">Belongs to the peptidase C1 family.</text>
</comment>
<dbReference type="SMART" id="SM00848">
    <property type="entry name" value="Inhibitor_I29"/>
    <property type="match status" value="1"/>
</dbReference>
<dbReference type="InterPro" id="IPR038765">
    <property type="entry name" value="Papain-like_cys_pep_sf"/>
</dbReference>
<dbReference type="Pfam" id="PF00112">
    <property type="entry name" value="Peptidase_C1"/>
    <property type="match status" value="1"/>
</dbReference>
<dbReference type="PROSITE" id="PS00639">
    <property type="entry name" value="THIOL_PROTEASE_HIS"/>
    <property type="match status" value="1"/>
</dbReference>
<feature type="compositionally biased region" description="Acidic residues" evidence="4">
    <location>
        <begin position="142"/>
        <end position="164"/>
    </location>
</feature>
<dbReference type="Gene3D" id="3.90.70.10">
    <property type="entry name" value="Cysteine proteinases"/>
    <property type="match status" value="1"/>
</dbReference>
<dbReference type="PROSITE" id="PS00139">
    <property type="entry name" value="THIOL_PROTEASE_CYS"/>
    <property type="match status" value="1"/>
</dbReference>
<dbReference type="PROSITE" id="PS00640">
    <property type="entry name" value="THIOL_PROTEASE_ASN"/>
    <property type="match status" value="1"/>
</dbReference>
<dbReference type="GO" id="GO:0008234">
    <property type="term" value="F:cysteine-type peptidase activity"/>
    <property type="evidence" value="ECO:0007669"/>
    <property type="project" value="InterPro"/>
</dbReference>
<accession>A0A7S2XL86</accession>
<dbReference type="PANTHER" id="PTHR12411">
    <property type="entry name" value="CYSTEINE PROTEASE FAMILY C1-RELATED"/>
    <property type="match status" value="1"/>
</dbReference>
<dbReference type="FunFam" id="3.90.70.10:FF:000332">
    <property type="entry name" value="Cathepsin L1"/>
    <property type="match status" value="1"/>
</dbReference>
<evidence type="ECO:0000313" key="8">
    <source>
        <dbReference type="EMBL" id="CAD9809018.1"/>
    </source>
</evidence>
<dbReference type="EMBL" id="HBHQ01001324">
    <property type="protein sequence ID" value="CAD9809018.1"/>
    <property type="molecule type" value="Transcribed_RNA"/>
</dbReference>
<dbReference type="InterPro" id="IPR013201">
    <property type="entry name" value="Prot_inhib_I29"/>
</dbReference>
<evidence type="ECO:0000259" key="7">
    <source>
        <dbReference type="SMART" id="SM00848"/>
    </source>
</evidence>